<reference evidence="2 3" key="1">
    <citation type="submission" date="2016-08" db="EMBL/GenBank/DDBJ databases">
        <authorList>
            <person name="Seilhamer J.J."/>
        </authorList>
    </citation>
    <scope>NUCLEOTIDE SEQUENCE [LARGE SCALE GENOMIC DNA]</scope>
    <source>
        <strain evidence="2 3">PH27A</strain>
    </source>
</reference>
<dbReference type="AlphaFoldDB" id="A0A1E2V602"/>
<dbReference type="GO" id="GO:0032259">
    <property type="term" value="P:methylation"/>
    <property type="evidence" value="ECO:0007669"/>
    <property type="project" value="UniProtKB-KW"/>
</dbReference>
<feature type="binding site" evidence="1">
    <location>
        <begin position="57"/>
        <end position="58"/>
    </location>
    <ligand>
        <name>S-adenosyl-L-methionine</name>
        <dbReference type="ChEBI" id="CHEBI:59789"/>
    </ligand>
</feature>
<comment type="caution">
    <text evidence="2">The sequence shown here is derived from an EMBL/GenBank/DDBJ whole genome shotgun (WGS) entry which is preliminary data.</text>
</comment>
<name>A0A1E2V602_9GAMM</name>
<dbReference type="PANTHER" id="PTHR43861">
    <property type="entry name" value="TRANS-ACONITATE 2-METHYLTRANSFERASE-RELATED"/>
    <property type="match status" value="1"/>
</dbReference>
<dbReference type="CDD" id="cd02440">
    <property type="entry name" value="AdoMet_MTases"/>
    <property type="match status" value="1"/>
</dbReference>
<feature type="binding site" evidence="1">
    <location>
        <position position="78"/>
    </location>
    <ligand>
        <name>S-adenosyl-L-methionine</name>
        <dbReference type="ChEBI" id="CHEBI:59789"/>
    </ligand>
</feature>
<evidence type="ECO:0000256" key="1">
    <source>
        <dbReference type="HAMAP-Rule" id="MF_02057"/>
    </source>
</evidence>
<dbReference type="GO" id="GO:0006400">
    <property type="term" value="P:tRNA modification"/>
    <property type="evidence" value="ECO:0007669"/>
    <property type="project" value="UniProtKB-UniRule"/>
</dbReference>
<dbReference type="SUPFAM" id="SSF53335">
    <property type="entry name" value="S-adenosyl-L-methionine-dependent methyltransferases"/>
    <property type="match status" value="1"/>
</dbReference>
<keyword evidence="3" id="KW-1185">Reference proteome</keyword>
<keyword evidence="1" id="KW-0949">S-adenosyl-L-methionine</keyword>
<sequence length="267" mass="30842">MSTYTPIQHDRHFDDLADKFARSIYGSARGRLRLRLIRERMQAELPLSQPLSVLEAGGGLGQTSAWLARQGHQVIMAEPAEAMRERARLRIERHRGIVLDADIQALVHQLPDPDQQFDLGVCHAVMEWLYQPEAVLPALFKHIKPGGWLSLMFFNEDALLMSNVIKGNWEKVLAGRLAGTGQRQRLTPISPRRPDQVFPWLTAQGFDIHHVSGIRVFHDYLRRQLPPQAKPELLVSLERRYMQQDPFWRLGRYILVHARKRHLSHQV</sequence>
<organism evidence="2 3">
    <name type="scientific">Terasakiispira papahanaumokuakeensis</name>
    <dbReference type="NCBI Taxonomy" id="197479"/>
    <lineage>
        <taxon>Bacteria</taxon>
        <taxon>Pseudomonadati</taxon>
        <taxon>Pseudomonadota</taxon>
        <taxon>Gammaproteobacteria</taxon>
        <taxon>Oceanospirillales</taxon>
        <taxon>Terasakiispira</taxon>
    </lineage>
</organism>
<dbReference type="EMBL" id="MDTQ01000001">
    <property type="protein sequence ID" value="ODC02438.1"/>
    <property type="molecule type" value="Genomic_DNA"/>
</dbReference>
<keyword evidence="1" id="KW-0489">Methyltransferase</keyword>
<proteinExistence type="inferred from homology"/>
<dbReference type="Gene3D" id="3.40.50.150">
    <property type="entry name" value="Vaccinia Virus protein VP39"/>
    <property type="match status" value="1"/>
</dbReference>
<gene>
    <name evidence="1" type="primary">cmoM</name>
    <name evidence="2" type="ORF">BFW38_01650</name>
</gene>
<evidence type="ECO:0000313" key="2">
    <source>
        <dbReference type="EMBL" id="ODC02438.1"/>
    </source>
</evidence>
<dbReference type="RefSeq" id="WP_068996823.1">
    <property type="nucleotide sequence ID" value="NZ_MDTQ01000001.1"/>
</dbReference>
<evidence type="ECO:0000313" key="3">
    <source>
        <dbReference type="Proteomes" id="UP000094291"/>
    </source>
</evidence>
<comment type="caution">
    <text evidence="1">Lacks conserved residue(s) required for the propagation of feature annotation.</text>
</comment>
<keyword evidence="1" id="KW-0808">Transferase</keyword>
<comment type="function">
    <text evidence="1">Catalyzes the methylation of 5-carboxymethoxyuridine (cmo5U) to form 5-methoxycarbonylmethoxyuridine (mcmo5U) at position 34 in tRNAs.</text>
</comment>
<dbReference type="Pfam" id="PF13489">
    <property type="entry name" value="Methyltransf_23"/>
    <property type="match status" value="1"/>
</dbReference>
<dbReference type="GO" id="GO:0097697">
    <property type="term" value="F:tRNA (5-carboxymethoxyuridine(34)-5-O)-methyltransferase activity"/>
    <property type="evidence" value="ECO:0007669"/>
    <property type="project" value="UniProtKB-UniRule"/>
</dbReference>
<dbReference type="InterPro" id="IPR033664">
    <property type="entry name" value="Cmo5U_methylTrfase"/>
</dbReference>
<dbReference type="HAMAP" id="MF_02057">
    <property type="entry name" value="tRNA_methyltr_CmoM"/>
    <property type="match status" value="1"/>
</dbReference>
<feature type="binding site" evidence="1">
    <location>
        <position position="123"/>
    </location>
    <ligand>
        <name>S-adenosyl-L-methionine</name>
        <dbReference type="ChEBI" id="CHEBI:59789"/>
    </ligand>
</feature>
<feature type="binding site" evidence="1">
    <location>
        <position position="33"/>
    </location>
    <ligand>
        <name>S-adenosyl-L-methionine</name>
        <dbReference type="ChEBI" id="CHEBI:59789"/>
    </ligand>
</feature>
<dbReference type="InterPro" id="IPR029063">
    <property type="entry name" value="SAM-dependent_MTases_sf"/>
</dbReference>
<comment type="similarity">
    <text evidence="1">Belongs to the class I-like SAM-binding methyltransferase superfamily. CmoM family.</text>
</comment>
<keyword evidence="1" id="KW-0819">tRNA processing</keyword>
<comment type="catalytic activity">
    <reaction evidence="1">
        <text>5-carboxymethoxyuridine(34) in tRNA + S-adenosyl-L-methionine = 5-methoxycarbonylmethoxyuridine(34) in tRNA + S-adenosyl-L-homocysteine</text>
        <dbReference type="Rhea" id="RHEA:54080"/>
        <dbReference type="Rhea" id="RHEA-COMP:13383"/>
        <dbReference type="Rhea" id="RHEA-COMP:13781"/>
        <dbReference type="ChEBI" id="CHEBI:57856"/>
        <dbReference type="ChEBI" id="CHEBI:59789"/>
        <dbReference type="ChEBI" id="CHEBI:136879"/>
        <dbReference type="ChEBI" id="CHEBI:138053"/>
    </reaction>
</comment>
<dbReference type="EC" id="2.1.1.-" evidence="1"/>
<accession>A0A1E2V602</accession>
<protein>
    <recommendedName>
        <fullName evidence="1">tRNA 5-carboxymethoxyuridine methyltransferase</fullName>
        <ecNumber evidence="1">2.1.1.-</ecNumber>
    </recommendedName>
    <alternativeName>
        <fullName evidence="1">cmo5U methyltransferase</fullName>
    </alternativeName>
</protein>
<dbReference type="OrthoDB" id="4697647at2"/>
<dbReference type="STRING" id="197479.BFW38_01650"/>
<dbReference type="Proteomes" id="UP000094291">
    <property type="component" value="Unassembled WGS sequence"/>
</dbReference>